<dbReference type="EMBL" id="AZEZ01000080">
    <property type="protein sequence ID" value="KRL43504.1"/>
    <property type="molecule type" value="Genomic_DNA"/>
</dbReference>
<reference evidence="1 2" key="1">
    <citation type="journal article" date="2015" name="Genome Announc.">
        <title>Expanding the biotechnology potential of lactobacilli through comparative genomics of 213 strains and associated genera.</title>
        <authorList>
            <person name="Sun Z."/>
            <person name="Harris H.M."/>
            <person name="McCann A."/>
            <person name="Guo C."/>
            <person name="Argimon S."/>
            <person name="Zhang W."/>
            <person name="Yang X."/>
            <person name="Jeffery I.B."/>
            <person name="Cooney J.C."/>
            <person name="Kagawa T.F."/>
            <person name="Liu W."/>
            <person name="Song Y."/>
            <person name="Salvetti E."/>
            <person name="Wrobel A."/>
            <person name="Rasinkangas P."/>
            <person name="Parkhill J."/>
            <person name="Rea M.C."/>
            <person name="O'Sullivan O."/>
            <person name="Ritari J."/>
            <person name="Douillard F.P."/>
            <person name="Paul Ross R."/>
            <person name="Yang R."/>
            <person name="Briner A.E."/>
            <person name="Felis G.E."/>
            <person name="de Vos W.M."/>
            <person name="Barrangou R."/>
            <person name="Klaenhammer T.R."/>
            <person name="Caufield P.W."/>
            <person name="Cui Y."/>
            <person name="Zhang H."/>
            <person name="O'Toole P.W."/>
        </authorList>
    </citation>
    <scope>NUCLEOTIDE SEQUENCE [LARGE SCALE GENOMIC DNA]</scope>
    <source>
        <strain evidence="1 2">DSM 14500</strain>
    </source>
</reference>
<dbReference type="AlphaFoldDB" id="A0A0R1QFA3"/>
<gene>
    <name evidence="1" type="ORF">FD29_GL000802</name>
</gene>
<dbReference type="SUPFAM" id="SSF52047">
    <property type="entry name" value="RNI-like"/>
    <property type="match status" value="1"/>
</dbReference>
<dbReference type="InterPro" id="IPR005046">
    <property type="entry name" value="DUF285"/>
</dbReference>
<dbReference type="NCBIfam" id="TIGR02167">
    <property type="entry name" value="Liste_lipo_26"/>
    <property type="match status" value="2"/>
</dbReference>
<dbReference type="InterPro" id="IPR011889">
    <property type="entry name" value="Liste_lipo_26"/>
</dbReference>
<keyword evidence="1" id="KW-0449">Lipoprotein</keyword>
<evidence type="ECO:0000313" key="2">
    <source>
        <dbReference type="Proteomes" id="UP000050872"/>
    </source>
</evidence>
<accession>A0A0R1QFA3</accession>
<dbReference type="PATRIC" id="fig|1423770.3.peg.826"/>
<protein>
    <submittedName>
        <fullName evidence="1">Membrane associated lipoprotein</fullName>
    </submittedName>
</protein>
<dbReference type="InterPro" id="IPR032675">
    <property type="entry name" value="LRR_dom_sf"/>
</dbReference>
<dbReference type="Proteomes" id="UP000050872">
    <property type="component" value="Unassembled WGS sequence"/>
</dbReference>
<name>A0A0R1QFA3_9LACO</name>
<organism evidence="1 2">
    <name type="scientific">Companilactobacillus mindensis DSM 14500</name>
    <dbReference type="NCBI Taxonomy" id="1423770"/>
    <lineage>
        <taxon>Bacteria</taxon>
        <taxon>Bacillati</taxon>
        <taxon>Bacillota</taxon>
        <taxon>Bacilli</taxon>
        <taxon>Lactobacillales</taxon>
        <taxon>Lactobacillaceae</taxon>
        <taxon>Companilactobacillus</taxon>
    </lineage>
</organism>
<proteinExistence type="predicted"/>
<dbReference type="Pfam" id="PF03382">
    <property type="entry name" value="DUF285"/>
    <property type="match status" value="1"/>
</dbReference>
<dbReference type="STRING" id="1423770.FD29_GL000802"/>
<comment type="caution">
    <text evidence="1">The sequence shown here is derived from an EMBL/GenBank/DDBJ whole genome shotgun (WGS) entry which is preliminary data.</text>
</comment>
<keyword evidence="2" id="KW-1185">Reference proteome</keyword>
<dbReference type="Gene3D" id="3.80.10.10">
    <property type="entry name" value="Ribonuclease Inhibitor"/>
    <property type="match status" value="1"/>
</dbReference>
<evidence type="ECO:0000313" key="1">
    <source>
        <dbReference type="EMBL" id="KRL43504.1"/>
    </source>
</evidence>
<sequence length="275" mass="30437">MKDMSRMFDGCSDLRTLDISNFNTSQVTNMNGMFAGCETLEKLDLSNFDTTNVKSMDKMFESSDALKSIKLGKKFVVPSEQRKKLKLVDKSWIDIGTGTEDNPKPANKKGINSLELVSMADKGNWIVKPDHEYHGPMTVKINNNLDEDIVVTVPKDIQPEYVGSKFEVAVPTKDNYITDKKTVKVVALEDSLEAEDKVIYSEVKTDTKVEEPAMTVSDEPTPVARPAAAVQEKPLVKGKITDFMNYVTIHPDVTVAKTYSSAGKALVPILQGNHS</sequence>